<sequence>MLSEEQTPPAERHLIIRDRIPQFPAAYARFDYSALEKLLTSPLWASVSIDYCYTDLELPKVYDYVFSRANPAKAWRQRSIVRYAFSYGHLLDHLSHGHAVHCLIEFPDSLPSIFTELPLNNGGLTMHPGIGLCTAENWPAIYEHLSRPE</sequence>
<evidence type="ECO:0000313" key="1">
    <source>
        <dbReference type="EMBL" id="UOQ55442.1"/>
    </source>
</evidence>
<dbReference type="EMBL" id="CP095049">
    <property type="protein sequence ID" value="UOQ55442.1"/>
    <property type="molecule type" value="Genomic_DNA"/>
</dbReference>
<evidence type="ECO:0000313" key="2">
    <source>
        <dbReference type="Proteomes" id="UP000831785"/>
    </source>
</evidence>
<proteinExistence type="predicted"/>
<accession>A0ABY4FHM0</accession>
<dbReference type="RefSeq" id="WP_244724209.1">
    <property type="nucleotide sequence ID" value="NZ_CP095049.1"/>
</dbReference>
<dbReference type="Proteomes" id="UP000831785">
    <property type="component" value="Chromosome"/>
</dbReference>
<name>A0ABY4FHM0_9BACT</name>
<protein>
    <submittedName>
        <fullName evidence="1">Uncharacterized protein</fullName>
    </submittedName>
</protein>
<keyword evidence="2" id="KW-1185">Reference proteome</keyword>
<gene>
    <name evidence="1" type="ORF">MUN80_11945</name>
</gene>
<reference evidence="1 2" key="1">
    <citation type="submission" date="2022-04" db="EMBL/GenBank/DDBJ databases">
        <title>Hymenobacter sp. isolated from the air.</title>
        <authorList>
            <person name="Won M."/>
            <person name="Lee C.-M."/>
            <person name="Woen H.-Y."/>
            <person name="Kwon S.-W."/>
        </authorList>
    </citation>
    <scope>NUCLEOTIDE SEQUENCE [LARGE SCALE GENOMIC DNA]</scope>
    <source>
        <strain evidence="2">5116 S-27</strain>
    </source>
</reference>
<organism evidence="1 2">
    <name type="scientific">Hymenobacter cellulosivorans</name>
    <dbReference type="NCBI Taxonomy" id="2932249"/>
    <lineage>
        <taxon>Bacteria</taxon>
        <taxon>Pseudomonadati</taxon>
        <taxon>Bacteroidota</taxon>
        <taxon>Cytophagia</taxon>
        <taxon>Cytophagales</taxon>
        <taxon>Hymenobacteraceae</taxon>
        <taxon>Hymenobacter</taxon>
    </lineage>
</organism>